<dbReference type="Proteomes" id="UP001152888">
    <property type="component" value="Unassembled WGS sequence"/>
</dbReference>
<evidence type="ECO:0000313" key="2">
    <source>
        <dbReference type="Proteomes" id="UP001152888"/>
    </source>
</evidence>
<dbReference type="AlphaFoldDB" id="A0A9P0KLL2"/>
<name>A0A9P0KLL2_ACAOB</name>
<accession>A0A9P0KLL2</accession>
<comment type="caution">
    <text evidence="1">The sequence shown here is derived from an EMBL/GenBank/DDBJ whole genome shotgun (WGS) entry which is preliminary data.</text>
</comment>
<protein>
    <submittedName>
        <fullName evidence="1">Uncharacterized protein</fullName>
    </submittedName>
</protein>
<evidence type="ECO:0000313" key="1">
    <source>
        <dbReference type="EMBL" id="CAH1979138.1"/>
    </source>
</evidence>
<gene>
    <name evidence="1" type="ORF">ACAOBT_LOCUS13312</name>
</gene>
<reference evidence="1" key="1">
    <citation type="submission" date="2022-03" db="EMBL/GenBank/DDBJ databases">
        <authorList>
            <person name="Sayadi A."/>
        </authorList>
    </citation>
    <scope>NUCLEOTIDE SEQUENCE</scope>
</reference>
<organism evidence="1 2">
    <name type="scientific">Acanthoscelides obtectus</name>
    <name type="common">Bean weevil</name>
    <name type="synonym">Bruchus obtectus</name>
    <dbReference type="NCBI Taxonomy" id="200917"/>
    <lineage>
        <taxon>Eukaryota</taxon>
        <taxon>Metazoa</taxon>
        <taxon>Ecdysozoa</taxon>
        <taxon>Arthropoda</taxon>
        <taxon>Hexapoda</taxon>
        <taxon>Insecta</taxon>
        <taxon>Pterygota</taxon>
        <taxon>Neoptera</taxon>
        <taxon>Endopterygota</taxon>
        <taxon>Coleoptera</taxon>
        <taxon>Polyphaga</taxon>
        <taxon>Cucujiformia</taxon>
        <taxon>Chrysomeloidea</taxon>
        <taxon>Chrysomelidae</taxon>
        <taxon>Bruchinae</taxon>
        <taxon>Bruchini</taxon>
        <taxon>Acanthoscelides</taxon>
    </lineage>
</organism>
<keyword evidence="2" id="KW-1185">Reference proteome</keyword>
<dbReference type="EMBL" id="CAKOFQ010006876">
    <property type="protein sequence ID" value="CAH1979138.1"/>
    <property type="molecule type" value="Genomic_DNA"/>
</dbReference>
<sequence length="24" mass="2838">MWNSLNSDVKMEKRACDDRCCMCV</sequence>
<proteinExistence type="predicted"/>